<feature type="domain" description="DC1" evidence="2">
    <location>
        <begin position="337"/>
        <end position="385"/>
    </location>
</feature>
<sequence length="583" mass="68183">MDFRGFHEEEKDGNLFLEYHHPKYHPIPQTHSLSQSGEAVSNDHLLQPLFLCPSAREFKDRTGNIFPFNSSPEFVFSTRSATHHSVLPLFWCNNKEFDIDGGCNICRHSNFGTDYYFCDICKKKYHKECVESPLKIKHPYHPQHSLQLYFHFLLYSINCLCCRRRVNFLVYYCTICNVFMHPVSAMKPIPFVIDPPKRHVDHPLTFFPRQTSLTCNFCGLVRKLYPTYICVRCNFVFHSDCMYSPSVIKISRHNHRISYTFSLRSCEWSCGVCHQIIDGDYGAYTCDKCGHYAVHSRCSLEKNVWDGKDLEGLPDKDDITQDVGSFNIISKEVILHFLHDHHLRLEVSILYNEKKLCQACYLPIFEGNFYSCVECDDFIFHETCAKFCRILQHALHPHPLTLKAASRYGMDRFGCSSCNRGCRGFVYECCIRGCIFTLDVKCASIAEPFCFQGHKHPLFIFVGRDGKLICRVCKTERHNQLNCIKCDFIVCMKCATLPYRARYEHDKHFLTAIWEEEVREKDWCEVCERNLRDTNTKVFYWCVECCTIFHIECVLGKNSNLSLSQTLKFWVQRAQILLENLNL</sequence>
<dbReference type="EMBL" id="JAEFBK010000001">
    <property type="protein sequence ID" value="KAG7650227.1"/>
    <property type="molecule type" value="Genomic_DNA"/>
</dbReference>
<feature type="domain" description="DC1" evidence="2">
    <location>
        <begin position="197"/>
        <end position="242"/>
    </location>
</feature>
<reference evidence="3 4" key="1">
    <citation type="submission" date="2020-12" db="EMBL/GenBank/DDBJ databases">
        <title>Concerted genomic and epigenomic changes stabilize Arabidopsis allopolyploids.</title>
        <authorList>
            <person name="Chen Z."/>
        </authorList>
    </citation>
    <scope>NUCLEOTIDE SEQUENCE [LARGE SCALE GENOMIC DNA]</scope>
    <source>
        <strain evidence="3">Allo738</strain>
        <tissue evidence="3">Leaf</tissue>
    </source>
</reference>
<dbReference type="InterPro" id="IPR004146">
    <property type="entry name" value="DC1"/>
</dbReference>
<feature type="domain" description="DC1" evidence="2">
    <location>
        <begin position="505"/>
        <end position="554"/>
    </location>
</feature>
<dbReference type="PANTHER" id="PTHR32410:SF211">
    <property type="entry name" value="CYSTEINE_HISTIDINE-RICH C1 DOMAIN FAMILY PROTEIN"/>
    <property type="match status" value="1"/>
</dbReference>
<protein>
    <submittedName>
        <fullName evidence="3">DC1</fullName>
    </submittedName>
</protein>
<proteinExistence type="predicted"/>
<evidence type="ECO:0000259" key="2">
    <source>
        <dbReference type="Pfam" id="PF03107"/>
    </source>
</evidence>
<feature type="domain" description="DC1" evidence="2">
    <location>
        <begin position="395"/>
        <end position="443"/>
    </location>
</feature>
<organism evidence="3 4">
    <name type="scientific">Arabidopsis thaliana x Arabidopsis arenosa</name>
    <dbReference type="NCBI Taxonomy" id="1240361"/>
    <lineage>
        <taxon>Eukaryota</taxon>
        <taxon>Viridiplantae</taxon>
        <taxon>Streptophyta</taxon>
        <taxon>Embryophyta</taxon>
        <taxon>Tracheophyta</taxon>
        <taxon>Spermatophyta</taxon>
        <taxon>Magnoliopsida</taxon>
        <taxon>eudicotyledons</taxon>
        <taxon>Gunneridae</taxon>
        <taxon>Pentapetalae</taxon>
        <taxon>rosids</taxon>
        <taxon>malvids</taxon>
        <taxon>Brassicales</taxon>
        <taxon>Brassicaceae</taxon>
        <taxon>Camelineae</taxon>
        <taxon>Arabidopsis</taxon>
    </lineage>
</organism>
<name>A0A8T2GSG9_9BRAS</name>
<keyword evidence="4" id="KW-1185">Reference proteome</keyword>
<feature type="domain" description="DC1" evidence="2">
    <location>
        <begin position="453"/>
        <end position="495"/>
    </location>
</feature>
<evidence type="ECO:0000313" key="3">
    <source>
        <dbReference type="EMBL" id="KAG7650227.1"/>
    </source>
</evidence>
<comment type="caution">
    <text evidence="3">The sequence shown here is derived from an EMBL/GenBank/DDBJ whole genome shotgun (WGS) entry which is preliminary data.</text>
</comment>
<dbReference type="AlphaFoldDB" id="A0A8T2GSG9"/>
<evidence type="ECO:0000313" key="4">
    <source>
        <dbReference type="Proteomes" id="UP000694240"/>
    </source>
</evidence>
<accession>A0A8T2GSG9</accession>
<feature type="domain" description="DC1" evidence="2">
    <location>
        <begin position="252"/>
        <end position="298"/>
    </location>
</feature>
<dbReference type="Pfam" id="PF03107">
    <property type="entry name" value="C1_2"/>
    <property type="match status" value="6"/>
</dbReference>
<evidence type="ECO:0000256" key="1">
    <source>
        <dbReference type="ARBA" id="ARBA00022737"/>
    </source>
</evidence>
<gene>
    <name evidence="3" type="ORF">ISN45_At01g052020</name>
</gene>
<dbReference type="PANTHER" id="PTHR32410">
    <property type="entry name" value="CYSTEINE/HISTIDINE-RICH C1 DOMAIN FAMILY PROTEIN"/>
    <property type="match status" value="1"/>
</dbReference>
<keyword evidence="1" id="KW-0677">Repeat</keyword>
<dbReference type="Proteomes" id="UP000694240">
    <property type="component" value="Chromosome 1"/>
</dbReference>
<dbReference type="InterPro" id="IPR053192">
    <property type="entry name" value="Vacuole_Formation_Reg"/>
</dbReference>